<keyword evidence="1" id="KW-0472">Membrane</keyword>
<evidence type="ECO:0000313" key="3">
    <source>
        <dbReference type="Proteomes" id="UP000663193"/>
    </source>
</evidence>
<dbReference type="OrthoDB" id="3540210at2759"/>
<dbReference type="AlphaFoldDB" id="A0A7U2EUB9"/>
<evidence type="ECO:0000313" key="2">
    <source>
        <dbReference type="EMBL" id="QRC93233.1"/>
    </source>
</evidence>
<sequence>MLYLLQCLPLFWHRRVDMSSIKTGFWINWEHGAIVGSTLTLPTVYGLILVSFLTLFVQFSGGCFWRALCFILHQSRSTTAARDGLFHQQQIILRNAITAPNALWGLGRSAVLWKSRAAAPFSRSLPLLFVAVLHIACFAAAGLLSSQIASTEAGQALVDSKACGYPRKLATLRTASSKDLSDVDLNIFNAQVLQGRFTVSKSTAYVSSCYNNNNSASGDCNHFVKRNLMGEKSSADMQASCPFGADTCLTKAVRYDSGLLSSNNDVGINLPPTSSVMFRRVTTCAPIQVNKYATGWVDNLPESYGSKANTSVKFFEFGKGDTGCTATRQNQTTAKTTFCISQWMKDYLPGAYHVTANTAYAENADASDFEPIPDFQVADADVILISIFNKAVYKGKVSDPLFEAHVPVEGNSQFYAPTNELAVLGCTEQYQFCQPMTQKCTNLSGLYAVLNAVNRGDIGLTGRQRSTFSVVWEAAWGMSMQWTIRLINERVLLAQNWAFTVIASGSSALPPNQWQQESSNLHNLSLAVFQHRINQYASPENFELSPGVRADANLDSPTDPNLLQLCKSQRVLSPRHYSVSVLGMAIILSVGTLLIILDQSVESIWFRYFNPRCGLAKMAEWTQTGTMQLHRQTVEARGIGPWDRKNHDFPVIGSKGMTFIGLGAREEMIGQTKDDNKTQYELMEEEISLDERSAQSKKF</sequence>
<gene>
    <name evidence="2" type="ORF">JI435_034810</name>
</gene>
<feature type="transmembrane region" description="Helical" evidence="1">
    <location>
        <begin position="44"/>
        <end position="68"/>
    </location>
</feature>
<dbReference type="VEuPathDB" id="FungiDB:JI435_034810"/>
<protein>
    <submittedName>
        <fullName evidence="2">Uncharacterized protein</fullName>
    </submittedName>
</protein>
<dbReference type="EMBL" id="CP069025">
    <property type="protein sequence ID" value="QRC93233.1"/>
    <property type="molecule type" value="Genomic_DNA"/>
</dbReference>
<feature type="transmembrane region" description="Helical" evidence="1">
    <location>
        <begin position="124"/>
        <end position="144"/>
    </location>
</feature>
<evidence type="ECO:0000256" key="1">
    <source>
        <dbReference type="SAM" id="Phobius"/>
    </source>
</evidence>
<keyword evidence="1" id="KW-1133">Transmembrane helix</keyword>
<proteinExistence type="predicted"/>
<keyword evidence="3" id="KW-1185">Reference proteome</keyword>
<keyword evidence="1" id="KW-0812">Transmembrane</keyword>
<accession>A0A7U2EUB9</accession>
<reference evidence="3" key="1">
    <citation type="journal article" date="2021" name="BMC Genomics">
        <title>Chromosome-level genome assembly and manually-curated proteome of model necrotroph Parastagonospora nodorum Sn15 reveals a genome-wide trove of candidate effector homologs, and redundancy of virulence-related functions within an accessory chromosome.</title>
        <authorList>
            <person name="Bertazzoni S."/>
            <person name="Jones D.A.B."/>
            <person name="Phan H.T."/>
            <person name="Tan K.-C."/>
            <person name="Hane J.K."/>
        </authorList>
    </citation>
    <scope>NUCLEOTIDE SEQUENCE [LARGE SCALE GENOMIC DNA]</scope>
    <source>
        <strain evidence="3">SN15 / ATCC MYA-4574 / FGSC 10173)</strain>
    </source>
</reference>
<name>A0A7U2EUB9_PHANO</name>
<organism evidence="2 3">
    <name type="scientific">Phaeosphaeria nodorum (strain SN15 / ATCC MYA-4574 / FGSC 10173)</name>
    <name type="common">Glume blotch fungus</name>
    <name type="synonym">Parastagonospora nodorum</name>
    <dbReference type="NCBI Taxonomy" id="321614"/>
    <lineage>
        <taxon>Eukaryota</taxon>
        <taxon>Fungi</taxon>
        <taxon>Dikarya</taxon>
        <taxon>Ascomycota</taxon>
        <taxon>Pezizomycotina</taxon>
        <taxon>Dothideomycetes</taxon>
        <taxon>Pleosporomycetidae</taxon>
        <taxon>Pleosporales</taxon>
        <taxon>Pleosporineae</taxon>
        <taxon>Phaeosphaeriaceae</taxon>
        <taxon>Parastagonospora</taxon>
    </lineage>
</organism>
<dbReference type="Proteomes" id="UP000663193">
    <property type="component" value="Chromosome 3"/>
</dbReference>